<comment type="caution">
    <text evidence="2">The sequence shown here is derived from an EMBL/GenBank/DDBJ whole genome shotgun (WGS) entry which is preliminary data.</text>
</comment>
<reference evidence="2" key="1">
    <citation type="journal article" date="2023" name="G3 (Bethesda)">
        <title>A reference genome for the long-term kleptoplast-retaining sea slug Elysia crispata morphotype clarki.</title>
        <authorList>
            <person name="Eastman K.E."/>
            <person name="Pendleton A.L."/>
            <person name="Shaikh M.A."/>
            <person name="Suttiyut T."/>
            <person name="Ogas R."/>
            <person name="Tomko P."/>
            <person name="Gavelis G."/>
            <person name="Widhalm J.R."/>
            <person name="Wisecaver J.H."/>
        </authorList>
    </citation>
    <scope>NUCLEOTIDE SEQUENCE</scope>
    <source>
        <strain evidence="2">ECLA1</strain>
    </source>
</reference>
<dbReference type="AlphaFoldDB" id="A0AAE0ZPZ0"/>
<name>A0AAE0ZPZ0_9GAST</name>
<feature type="region of interest" description="Disordered" evidence="1">
    <location>
        <begin position="1"/>
        <end position="23"/>
    </location>
</feature>
<accession>A0AAE0ZPZ0</accession>
<evidence type="ECO:0000313" key="3">
    <source>
        <dbReference type="Proteomes" id="UP001283361"/>
    </source>
</evidence>
<sequence>MKARNTVDCHDNDSALRMSRGDDNHGRQRMLAAQLISLSYPCFKYDKSYRCPLVFTFVQGETETKVYRKLWVFMICSPGLFRPLESSLFSRRQVVTWSVDS</sequence>
<dbReference type="Proteomes" id="UP001283361">
    <property type="component" value="Unassembled WGS sequence"/>
</dbReference>
<evidence type="ECO:0000313" key="2">
    <source>
        <dbReference type="EMBL" id="KAK3773453.1"/>
    </source>
</evidence>
<organism evidence="2 3">
    <name type="scientific">Elysia crispata</name>
    <name type="common">lettuce slug</name>
    <dbReference type="NCBI Taxonomy" id="231223"/>
    <lineage>
        <taxon>Eukaryota</taxon>
        <taxon>Metazoa</taxon>
        <taxon>Spiralia</taxon>
        <taxon>Lophotrochozoa</taxon>
        <taxon>Mollusca</taxon>
        <taxon>Gastropoda</taxon>
        <taxon>Heterobranchia</taxon>
        <taxon>Euthyneura</taxon>
        <taxon>Panpulmonata</taxon>
        <taxon>Sacoglossa</taxon>
        <taxon>Placobranchoidea</taxon>
        <taxon>Plakobranchidae</taxon>
        <taxon>Elysia</taxon>
    </lineage>
</organism>
<protein>
    <submittedName>
        <fullName evidence="2">Uncharacterized protein</fullName>
    </submittedName>
</protein>
<keyword evidence="3" id="KW-1185">Reference proteome</keyword>
<gene>
    <name evidence="2" type="ORF">RRG08_007942</name>
</gene>
<evidence type="ECO:0000256" key="1">
    <source>
        <dbReference type="SAM" id="MobiDB-lite"/>
    </source>
</evidence>
<proteinExistence type="predicted"/>
<dbReference type="EMBL" id="JAWDGP010003536">
    <property type="protein sequence ID" value="KAK3773453.1"/>
    <property type="molecule type" value="Genomic_DNA"/>
</dbReference>